<sequence>MSGTKRAAHLTPAARPDTPEWADETIRMSEGRLAHVAEVGRVLLLPDGADHLVVRVLQRLHAVVGEESLTYLPGVAAVDVRRVADGTGDDPGLVTSQRAAEPAALLTTADPSRPPGSAVVGERGRAASGAHGARDRRGHVDDRGRGAGAGR</sequence>
<feature type="region of interest" description="Disordered" evidence="1">
    <location>
        <begin position="84"/>
        <end position="151"/>
    </location>
</feature>
<proteinExistence type="predicted"/>
<organism evidence="2 3">
    <name type="scientific">Saccharothrix lopnurensis</name>
    <dbReference type="NCBI Taxonomy" id="1670621"/>
    <lineage>
        <taxon>Bacteria</taxon>
        <taxon>Bacillati</taxon>
        <taxon>Actinomycetota</taxon>
        <taxon>Actinomycetes</taxon>
        <taxon>Pseudonocardiales</taxon>
        <taxon>Pseudonocardiaceae</taxon>
        <taxon>Saccharothrix</taxon>
    </lineage>
</organism>
<reference evidence="3" key="1">
    <citation type="journal article" date="2019" name="Int. J. Syst. Evol. Microbiol.">
        <title>The Global Catalogue of Microorganisms (GCM) 10K type strain sequencing project: providing services to taxonomists for standard genome sequencing and annotation.</title>
        <authorList>
            <consortium name="The Broad Institute Genomics Platform"/>
            <consortium name="The Broad Institute Genome Sequencing Center for Infectious Disease"/>
            <person name="Wu L."/>
            <person name="Ma J."/>
        </authorList>
    </citation>
    <scope>NUCLEOTIDE SEQUENCE [LARGE SCALE GENOMIC DNA]</scope>
    <source>
        <strain evidence="3">CGMCC 4.7246</strain>
    </source>
</reference>
<feature type="compositionally biased region" description="Basic and acidic residues" evidence="1">
    <location>
        <begin position="132"/>
        <end position="145"/>
    </location>
</feature>
<evidence type="ECO:0000313" key="3">
    <source>
        <dbReference type="Proteomes" id="UP001596220"/>
    </source>
</evidence>
<protein>
    <submittedName>
        <fullName evidence="2">Uncharacterized protein</fullName>
    </submittedName>
</protein>
<accession>A0ABW1P6G3</accession>
<dbReference type="RefSeq" id="WP_380636797.1">
    <property type="nucleotide sequence ID" value="NZ_JBHSQO010000013.1"/>
</dbReference>
<name>A0ABW1P6G3_9PSEU</name>
<comment type="caution">
    <text evidence="2">The sequence shown here is derived from an EMBL/GenBank/DDBJ whole genome shotgun (WGS) entry which is preliminary data.</text>
</comment>
<evidence type="ECO:0000313" key="2">
    <source>
        <dbReference type="EMBL" id="MFC6090680.1"/>
    </source>
</evidence>
<dbReference type="Proteomes" id="UP001596220">
    <property type="component" value="Unassembled WGS sequence"/>
</dbReference>
<gene>
    <name evidence="2" type="ORF">ACFP3R_15470</name>
</gene>
<keyword evidence="3" id="KW-1185">Reference proteome</keyword>
<evidence type="ECO:0000256" key="1">
    <source>
        <dbReference type="SAM" id="MobiDB-lite"/>
    </source>
</evidence>
<dbReference type="EMBL" id="JBHSQO010000013">
    <property type="protein sequence ID" value="MFC6090680.1"/>
    <property type="molecule type" value="Genomic_DNA"/>
</dbReference>